<gene>
    <name evidence="2" type="ORF">WH47_09580</name>
</gene>
<keyword evidence="1" id="KW-0812">Transmembrane</keyword>
<dbReference type="EMBL" id="KQ414613">
    <property type="protein sequence ID" value="KOC69023.1"/>
    <property type="molecule type" value="Genomic_DNA"/>
</dbReference>
<keyword evidence="1" id="KW-0472">Membrane</keyword>
<dbReference type="AlphaFoldDB" id="A0A0L7RDU2"/>
<feature type="transmembrane region" description="Helical" evidence="1">
    <location>
        <begin position="47"/>
        <end position="70"/>
    </location>
</feature>
<evidence type="ECO:0008006" key="4">
    <source>
        <dbReference type="Google" id="ProtNLM"/>
    </source>
</evidence>
<organism evidence="2 3">
    <name type="scientific">Habropoda laboriosa</name>
    <dbReference type="NCBI Taxonomy" id="597456"/>
    <lineage>
        <taxon>Eukaryota</taxon>
        <taxon>Metazoa</taxon>
        <taxon>Ecdysozoa</taxon>
        <taxon>Arthropoda</taxon>
        <taxon>Hexapoda</taxon>
        <taxon>Insecta</taxon>
        <taxon>Pterygota</taxon>
        <taxon>Neoptera</taxon>
        <taxon>Endopterygota</taxon>
        <taxon>Hymenoptera</taxon>
        <taxon>Apocrita</taxon>
        <taxon>Aculeata</taxon>
        <taxon>Apoidea</taxon>
        <taxon>Anthophila</taxon>
        <taxon>Apidae</taxon>
        <taxon>Habropoda</taxon>
    </lineage>
</organism>
<evidence type="ECO:0000313" key="2">
    <source>
        <dbReference type="EMBL" id="KOC69023.1"/>
    </source>
</evidence>
<proteinExistence type="predicted"/>
<evidence type="ECO:0000313" key="3">
    <source>
        <dbReference type="Proteomes" id="UP000053825"/>
    </source>
</evidence>
<keyword evidence="1" id="KW-1133">Transmembrane helix</keyword>
<protein>
    <recommendedName>
        <fullName evidence="4">Transmembrane protein</fullName>
    </recommendedName>
</protein>
<sequence length="135" mass="15046">MYTVGEFLIFRGLGSNRCLGYVVVVMVVAVIVVVVVVVAVLVVVVAVVVVVVVVVVVAVVVLDLFSVWLAEVRLTVPPLYDKHALVISIIEVECVMVTITVRGGLLVDRLRGGSGGGGYLRRKWWLMKRLWWWWW</sequence>
<accession>A0A0L7RDU2</accession>
<dbReference type="Proteomes" id="UP000053825">
    <property type="component" value="Unassembled WGS sequence"/>
</dbReference>
<keyword evidence="3" id="KW-1185">Reference proteome</keyword>
<feature type="transmembrane region" description="Helical" evidence="1">
    <location>
        <begin position="18"/>
        <end position="41"/>
    </location>
</feature>
<reference evidence="2 3" key="1">
    <citation type="submission" date="2015-07" db="EMBL/GenBank/DDBJ databases">
        <title>The genome of Habropoda laboriosa.</title>
        <authorList>
            <person name="Pan H."/>
            <person name="Kapheim K."/>
        </authorList>
    </citation>
    <scope>NUCLEOTIDE SEQUENCE [LARGE SCALE GENOMIC DNA]</scope>
    <source>
        <strain evidence="2">0110345459</strain>
    </source>
</reference>
<name>A0A0L7RDU2_9HYME</name>
<evidence type="ECO:0000256" key="1">
    <source>
        <dbReference type="SAM" id="Phobius"/>
    </source>
</evidence>